<evidence type="ECO:0000313" key="1">
    <source>
        <dbReference type="EMBL" id="CAE0694205.1"/>
    </source>
</evidence>
<name>A0A7S4E7A1_9STRA</name>
<evidence type="ECO:0000313" key="2">
    <source>
        <dbReference type="EMBL" id="CAH0368424.1"/>
    </source>
</evidence>
<reference evidence="2" key="2">
    <citation type="submission" date="2021-11" db="EMBL/GenBank/DDBJ databases">
        <authorList>
            <consortium name="Genoscope - CEA"/>
            <person name="William W."/>
        </authorList>
    </citation>
    <scope>NUCLEOTIDE SEQUENCE</scope>
</reference>
<proteinExistence type="predicted"/>
<dbReference type="EMBL" id="HBIW01011270">
    <property type="protein sequence ID" value="CAE0694205.1"/>
    <property type="molecule type" value="Transcribed_RNA"/>
</dbReference>
<keyword evidence="3" id="KW-1185">Reference proteome</keyword>
<dbReference type="Proteomes" id="UP000789595">
    <property type="component" value="Unassembled WGS sequence"/>
</dbReference>
<sequence length="329" mass="35968">MLRPSNAQPLSPAGKRRAARARAKLAQALEPYLPGVVNSIINETVEDLRGWLRDDALTAILDERMTSVRQVQAEVMPRDMTSDVVDDLIDEEVSEQVPGLVEEFIRERADAYLMQRRSEMAYEAIYDAIEAEMPNMVEEAFADAKSELVYDALDAVEALAADVAPEALEEVAAQYERDRKAAAERAVRETCETHVLRTASLRHLAGALGAKSTSLEVYHYLSLRATALQVGRLDDALRRCVSLRDRLENEPLLADGVKAAVADAGVELLQGQVRHALAAEEAALQQREDEAYGRIQMAPAPAPYSSALLSAPAPAPRMARAYSSASELG</sequence>
<organism evidence="1">
    <name type="scientific">Pelagomonas calceolata</name>
    <dbReference type="NCBI Taxonomy" id="35677"/>
    <lineage>
        <taxon>Eukaryota</taxon>
        <taxon>Sar</taxon>
        <taxon>Stramenopiles</taxon>
        <taxon>Ochrophyta</taxon>
        <taxon>Pelagophyceae</taxon>
        <taxon>Pelagomonadales</taxon>
        <taxon>Pelagomonadaceae</taxon>
        <taxon>Pelagomonas</taxon>
    </lineage>
</organism>
<dbReference type="EMBL" id="CAKKNE010000002">
    <property type="protein sequence ID" value="CAH0368424.1"/>
    <property type="molecule type" value="Genomic_DNA"/>
</dbReference>
<gene>
    <name evidence="1" type="ORF">PCAL00307_LOCUS9641</name>
    <name evidence="2" type="ORF">PECAL_2P14900</name>
</gene>
<evidence type="ECO:0000313" key="3">
    <source>
        <dbReference type="Proteomes" id="UP000789595"/>
    </source>
</evidence>
<reference evidence="1" key="1">
    <citation type="submission" date="2021-01" db="EMBL/GenBank/DDBJ databases">
        <authorList>
            <person name="Corre E."/>
            <person name="Pelletier E."/>
            <person name="Niang G."/>
            <person name="Scheremetjew M."/>
            <person name="Finn R."/>
            <person name="Kale V."/>
            <person name="Holt S."/>
            <person name="Cochrane G."/>
            <person name="Meng A."/>
            <person name="Brown T."/>
            <person name="Cohen L."/>
        </authorList>
    </citation>
    <scope>NUCLEOTIDE SEQUENCE</scope>
    <source>
        <strain evidence="1">CCMP1756</strain>
    </source>
</reference>
<accession>A0A7S4E7A1</accession>
<dbReference type="AlphaFoldDB" id="A0A7S4E7A1"/>
<protein>
    <submittedName>
        <fullName evidence="1">Uncharacterized protein</fullName>
    </submittedName>
</protein>